<protein>
    <submittedName>
        <fullName evidence="1">Uncharacterized protein</fullName>
    </submittedName>
</protein>
<name>A0A1D3CUE6_9EIME</name>
<reference evidence="1 2" key="1">
    <citation type="journal article" date="2016" name="BMC Genomics">
        <title>Comparative genomics reveals Cyclospora cayetanensis possesses coccidia-like metabolism and invasion components but unique surface antigens.</title>
        <authorList>
            <person name="Liu S."/>
            <person name="Wang L."/>
            <person name="Zheng H."/>
            <person name="Xu Z."/>
            <person name="Roellig D.M."/>
            <person name="Li N."/>
            <person name="Frace M.A."/>
            <person name="Tang K."/>
            <person name="Arrowood M.J."/>
            <person name="Moss D.M."/>
            <person name="Zhang L."/>
            <person name="Feng Y."/>
            <person name="Xiao L."/>
        </authorList>
    </citation>
    <scope>NUCLEOTIDE SEQUENCE [LARGE SCALE GENOMIC DNA]</scope>
    <source>
        <strain evidence="1 2">CHN_HEN01</strain>
    </source>
</reference>
<proteinExistence type="predicted"/>
<organism evidence="1 2">
    <name type="scientific">Cyclospora cayetanensis</name>
    <dbReference type="NCBI Taxonomy" id="88456"/>
    <lineage>
        <taxon>Eukaryota</taxon>
        <taxon>Sar</taxon>
        <taxon>Alveolata</taxon>
        <taxon>Apicomplexa</taxon>
        <taxon>Conoidasida</taxon>
        <taxon>Coccidia</taxon>
        <taxon>Eucoccidiorida</taxon>
        <taxon>Eimeriorina</taxon>
        <taxon>Eimeriidae</taxon>
        <taxon>Cyclospora</taxon>
    </lineage>
</organism>
<dbReference type="EMBL" id="JROU02001918">
    <property type="protein sequence ID" value="OEH74822.1"/>
    <property type="molecule type" value="Genomic_DNA"/>
</dbReference>
<sequence>MRITSKNLVSDSAKKQQSEQMQEGLGLIPAAEVRDSRSTVVLMKISACVPPHTTACPVTRKALIRCAVERTRDGCLTAALSSVAPLKPWKAISAALMRLLCSPSIPLPSKPSPFFECFGPLYALVALHFVADSPNTRRRFAGRLFGSA</sequence>
<dbReference type="Proteomes" id="UP000095192">
    <property type="component" value="Unassembled WGS sequence"/>
</dbReference>
<dbReference type="InParanoid" id="A0A1D3CUE6"/>
<evidence type="ECO:0000313" key="2">
    <source>
        <dbReference type="Proteomes" id="UP000095192"/>
    </source>
</evidence>
<keyword evidence="2" id="KW-1185">Reference proteome</keyword>
<comment type="caution">
    <text evidence="1">The sequence shown here is derived from an EMBL/GenBank/DDBJ whole genome shotgun (WGS) entry which is preliminary data.</text>
</comment>
<evidence type="ECO:0000313" key="1">
    <source>
        <dbReference type="EMBL" id="OEH74822.1"/>
    </source>
</evidence>
<dbReference type="VEuPathDB" id="ToxoDB:cyc_06427"/>
<dbReference type="AlphaFoldDB" id="A0A1D3CUE6"/>
<gene>
    <name evidence="1" type="ORF">cyc_06427</name>
</gene>
<accession>A0A1D3CUE6</accession>